<dbReference type="Proteomes" id="UP001497535">
    <property type="component" value="Unassembled WGS sequence"/>
</dbReference>
<accession>A0ACB1ARS4</accession>
<keyword evidence="2" id="KW-1185">Reference proteome</keyword>
<sequence length="941" mass="107423">MPENVPQQNDRPLEAPSLIELSAEIVANHAEHYLYTGKRDVTFSERAAEAFLTASSSSKISDSRESSPHGHSRVAGLRDPAAEKALIQYQMISERPSTQSNIQGFLPIHPSEMVLHKICDRWRNTEHSQSPEEIDNALKPFYSGDMCPVSIVDLSGVQITDRILAALLINQRYSLTSLSLLSTKGITAAGICSLLYKTKIKLQHLHSLKLNSLDILRVPRYRQRYQPSVGCVALEKLVSNLNKSNRKMPLDLMEDNIRRLFSNDNVIRSESLDESQMDEYKLRAIMEHNEAQIESPPQFMHFCPALEHLYLLQYFGGFLAFCHYGTLRKLHYLFLHYLFKKSKINSQGHTYSIEDETKSAFLVRIFSELPNLKTVDLSEWVIHDFLPLQKLHFLTTLVLYDVRDLETSIDTIATLTTLKSLDISQSDRTNGHYTRPVTSLHALITSLPNLVSLDISGTNLTSASSDNDRPFIGRGIINSDIPALCFLRRPLKFLGIFNCDSSSQYTNIPAERISGEHGEDQVLTAMEVYLERPKTMHTVLNESYQLYRFGTDLHRYVDALHLVLRALKMHLGNKDLQIAGSASMFYIIRHVKMNRDTKRRVILALLDGMESHLEEQVMVRNCCLSLCQFDIPQEILFNYGRVANLLVKVLETHNSDVLTQRIVVFLLNSMACHVEGEQKVEVGEIGAIEIILKQIERKLSANTCDDVMEVGWSFLWNITDETPSNCERFLKAHGLSLFSKCFSRFGSRYFELVRNMMGLIGNIAEVFELRNQLMTNAYLEIFCHLLDNLTESIEISYNSAGVLAHLVSDGDERWAESGVNIPREDVNKKIVKATEKWDLQARRFINYRSFKPIICLLPQWHSEGAQQWAVWALANLTTTDRKKYCRFVIDEGGLELLENLSVDARSTEAIKNLANIVLRNIDEWKRNIIEVNEEDLEMVDD</sequence>
<organism evidence="1 2">
    <name type="scientific">Meloidogyne enterolobii</name>
    <name type="common">Root-knot nematode worm</name>
    <name type="synonym">Meloidogyne mayaguensis</name>
    <dbReference type="NCBI Taxonomy" id="390850"/>
    <lineage>
        <taxon>Eukaryota</taxon>
        <taxon>Metazoa</taxon>
        <taxon>Ecdysozoa</taxon>
        <taxon>Nematoda</taxon>
        <taxon>Chromadorea</taxon>
        <taxon>Rhabditida</taxon>
        <taxon>Tylenchina</taxon>
        <taxon>Tylenchomorpha</taxon>
        <taxon>Tylenchoidea</taxon>
        <taxon>Meloidogynidae</taxon>
        <taxon>Meloidogyninae</taxon>
        <taxon>Meloidogyne</taxon>
    </lineage>
</organism>
<comment type="caution">
    <text evidence="1">The sequence shown here is derived from an EMBL/GenBank/DDBJ whole genome shotgun (WGS) entry which is preliminary data.</text>
</comment>
<evidence type="ECO:0000313" key="2">
    <source>
        <dbReference type="Proteomes" id="UP001497535"/>
    </source>
</evidence>
<evidence type="ECO:0000313" key="1">
    <source>
        <dbReference type="EMBL" id="CAK5101567.1"/>
    </source>
</evidence>
<proteinExistence type="predicted"/>
<gene>
    <name evidence="1" type="ORF">MENTE1834_LOCUS42321</name>
</gene>
<reference evidence="1" key="1">
    <citation type="submission" date="2023-11" db="EMBL/GenBank/DDBJ databases">
        <authorList>
            <person name="Poullet M."/>
        </authorList>
    </citation>
    <scope>NUCLEOTIDE SEQUENCE</scope>
    <source>
        <strain evidence="1">E1834</strain>
    </source>
</reference>
<dbReference type="EMBL" id="CAVMJV010000110">
    <property type="protein sequence ID" value="CAK5101567.1"/>
    <property type="molecule type" value="Genomic_DNA"/>
</dbReference>
<protein>
    <submittedName>
        <fullName evidence="1">Uncharacterized protein</fullName>
    </submittedName>
</protein>
<name>A0ACB1ARS4_MELEN</name>